<comment type="cofactor">
    <cofactor evidence="2">
        <name>pyridoxal 5'-phosphate</name>
        <dbReference type="ChEBI" id="CHEBI:597326"/>
    </cofactor>
</comment>
<dbReference type="PROSITE" id="PS00165">
    <property type="entry name" value="DEHYDRATASE_SER_THR"/>
    <property type="match status" value="1"/>
</dbReference>
<dbReference type="InterPro" id="IPR045865">
    <property type="entry name" value="ACT-like_dom_sf"/>
</dbReference>
<evidence type="ECO:0000256" key="4">
    <source>
        <dbReference type="ARBA" id="ARBA00004958"/>
    </source>
</evidence>
<sequence>MKPTASPTISLAAIEEAHATMRDQVHNTPLDRSRTFSDLVGCELYLKLENMQKTGSFKLRGAYNKIQSLTAAEKARGVIAASAGNHAQGVAYAATLAGIKSTIVMPEIAPLAKVIATRGYKAEVVLSGLGYDEAFEKAKHIQRESGQVFVHAYNDPYVIAGQGTIGLEILQALEDVSAVVVPIGGGGLAAGIALAIKEKAPHVKVYGVQAKGAPAMYISKQQHTLKTTPDAVTIADGIAVKAPGDITFGLIDRYLDDVVVVDDEAIASTILMLLERAKLMVEGAGAVSLAALLNHLLPVSGKVVSVISGGNIDVNFISRIIERGLVKAGRRVKIITRVTDRPGALNRLLTIIASLRANVIHVFHDRVERNVPLGQAVVEVSMETQDAMHTETILTTLRQEGYVVELI</sequence>
<evidence type="ECO:0000259" key="15">
    <source>
        <dbReference type="Pfam" id="PF00291"/>
    </source>
</evidence>
<comment type="subunit">
    <text evidence="6">In the native structure, TdcB is in a dimeric form, whereas in the TdcB-AMP complex, it exists in a tetrameric form (dimer of dimers).</text>
</comment>
<evidence type="ECO:0000259" key="16">
    <source>
        <dbReference type="Pfam" id="PF01842"/>
    </source>
</evidence>
<comment type="catalytic activity">
    <reaction evidence="1">
        <text>L-threonine = 2-oxobutanoate + NH4(+)</text>
        <dbReference type="Rhea" id="RHEA:22108"/>
        <dbReference type="ChEBI" id="CHEBI:16763"/>
        <dbReference type="ChEBI" id="CHEBI:28938"/>
        <dbReference type="ChEBI" id="CHEBI:57926"/>
        <dbReference type="EC" id="4.3.1.19"/>
    </reaction>
</comment>
<dbReference type="UniPathway" id="UPA00047">
    <property type="reaction ID" value="UER00054"/>
</dbReference>
<feature type="domain" description="Tryptophan synthase beta chain-like PALP" evidence="15">
    <location>
        <begin position="23"/>
        <end position="309"/>
    </location>
</feature>
<dbReference type="InterPro" id="IPR044561">
    <property type="entry name" value="ACT_ThrD-II-like"/>
</dbReference>
<evidence type="ECO:0000256" key="5">
    <source>
        <dbReference type="ARBA" id="ARBA00010869"/>
    </source>
</evidence>
<proteinExistence type="inferred from homology"/>
<evidence type="ECO:0000313" key="17">
    <source>
        <dbReference type="EMBL" id="KYZ76310.1"/>
    </source>
</evidence>
<evidence type="ECO:0000256" key="13">
    <source>
        <dbReference type="ARBA" id="ARBA00025527"/>
    </source>
</evidence>
<evidence type="ECO:0000256" key="8">
    <source>
        <dbReference type="ARBA" id="ARBA00022248"/>
    </source>
</evidence>
<dbReference type="PANTHER" id="PTHR48078">
    <property type="entry name" value="THREONINE DEHYDRATASE, MITOCHONDRIAL-RELATED"/>
    <property type="match status" value="1"/>
</dbReference>
<dbReference type="PANTHER" id="PTHR48078:SF6">
    <property type="entry name" value="L-THREONINE DEHYDRATASE CATABOLIC TDCB"/>
    <property type="match status" value="1"/>
</dbReference>
<dbReference type="OrthoDB" id="9811476at2"/>
<gene>
    <name evidence="17" type="ORF">AXX12_07695</name>
</gene>
<comment type="pathway">
    <text evidence="4">Amino-acid degradation; L-threonine degradation via propanoate pathway; propanoate from L-threonine: step 1/4.</text>
</comment>
<dbReference type="InterPro" id="IPR005789">
    <property type="entry name" value="Thr_deHydtase_catblc"/>
</dbReference>
<dbReference type="Proteomes" id="UP000076268">
    <property type="component" value="Unassembled WGS sequence"/>
</dbReference>
<dbReference type="InterPro" id="IPR036052">
    <property type="entry name" value="TrpB-like_PALP_sf"/>
</dbReference>
<evidence type="ECO:0000256" key="1">
    <source>
        <dbReference type="ARBA" id="ARBA00001274"/>
    </source>
</evidence>
<dbReference type="NCBIfam" id="TIGR01127">
    <property type="entry name" value="ilvA_1Cterm"/>
    <property type="match status" value="1"/>
</dbReference>
<dbReference type="GO" id="GO:0030170">
    <property type="term" value="F:pyridoxal phosphate binding"/>
    <property type="evidence" value="ECO:0007669"/>
    <property type="project" value="InterPro"/>
</dbReference>
<evidence type="ECO:0000313" key="18">
    <source>
        <dbReference type="Proteomes" id="UP000076268"/>
    </source>
</evidence>
<dbReference type="AlphaFoldDB" id="A0A154BR54"/>
<dbReference type="InterPro" id="IPR050147">
    <property type="entry name" value="Ser/Thr_Dehydratase"/>
</dbReference>
<keyword evidence="10" id="KW-0100">Branched-chain amino acid biosynthesis</keyword>
<feature type="domain" description="ACT" evidence="16">
    <location>
        <begin position="334"/>
        <end position="400"/>
    </location>
</feature>
<evidence type="ECO:0000256" key="10">
    <source>
        <dbReference type="ARBA" id="ARBA00022624"/>
    </source>
</evidence>
<evidence type="ECO:0000256" key="11">
    <source>
        <dbReference type="ARBA" id="ARBA00022898"/>
    </source>
</evidence>
<dbReference type="InterPro" id="IPR000634">
    <property type="entry name" value="Ser/Thr_deHydtase_PyrdxlP-BS"/>
</dbReference>
<dbReference type="SUPFAM" id="SSF53686">
    <property type="entry name" value="Tryptophan synthase beta subunit-like PLP-dependent enzymes"/>
    <property type="match status" value="1"/>
</dbReference>
<protein>
    <recommendedName>
        <fullName evidence="8">L-threonine dehydratase catabolic TdcB</fullName>
        <ecNumber evidence="7">4.3.1.19</ecNumber>
    </recommendedName>
    <alternativeName>
        <fullName evidence="14">Threonine deaminase</fullName>
    </alternativeName>
</protein>
<dbReference type="InterPro" id="IPR001926">
    <property type="entry name" value="TrpB-like_PALP"/>
</dbReference>
<organism evidence="17 18">
    <name type="scientific">Anaerosporomusa subterranea</name>
    <dbReference type="NCBI Taxonomy" id="1794912"/>
    <lineage>
        <taxon>Bacteria</taxon>
        <taxon>Bacillati</taxon>
        <taxon>Bacillota</taxon>
        <taxon>Negativicutes</taxon>
        <taxon>Acetonemataceae</taxon>
        <taxon>Anaerosporomusa</taxon>
    </lineage>
</organism>
<dbReference type="Pfam" id="PF00291">
    <property type="entry name" value="PALP"/>
    <property type="match status" value="1"/>
</dbReference>
<comment type="function">
    <text evidence="13">Catalyzes the anaerobic formation of alpha-ketobutyrate and ammonia from threonine in a two-step reaction. The first step involved a dehydration of threonine and a production of enamine intermediates (aminocrotonate), which tautomerizes to its imine form (iminobutyrate). Both intermediates are unstable and short-lived. The second step is the nonenzymatic hydrolysis of the enamine/imine intermediates to form 2-ketobutyrate and free ammonia. In the low water environment of the cell, the second step is accelerated by RidA.</text>
</comment>
<evidence type="ECO:0000256" key="9">
    <source>
        <dbReference type="ARBA" id="ARBA00022533"/>
    </source>
</evidence>
<accession>A0A154BR54</accession>
<dbReference type="CDD" id="cd04886">
    <property type="entry name" value="ACT_ThrD-II-like"/>
    <property type="match status" value="1"/>
</dbReference>
<dbReference type="GO" id="GO:0003941">
    <property type="term" value="F:L-serine ammonia-lyase activity"/>
    <property type="evidence" value="ECO:0007669"/>
    <property type="project" value="TreeGrafter"/>
</dbReference>
<keyword evidence="10" id="KW-0028">Amino-acid biosynthesis</keyword>
<evidence type="ECO:0000256" key="14">
    <source>
        <dbReference type="ARBA" id="ARBA00031427"/>
    </source>
</evidence>
<dbReference type="InterPro" id="IPR002912">
    <property type="entry name" value="ACT_dom"/>
</dbReference>
<comment type="caution">
    <text evidence="17">The sequence shown here is derived from an EMBL/GenBank/DDBJ whole genome shotgun (WGS) entry which is preliminary data.</text>
</comment>
<dbReference type="CDD" id="cd01562">
    <property type="entry name" value="Thr-dehyd"/>
    <property type="match status" value="1"/>
</dbReference>
<keyword evidence="11" id="KW-0663">Pyridoxal phosphate</keyword>
<evidence type="ECO:0000256" key="6">
    <source>
        <dbReference type="ARBA" id="ARBA00011447"/>
    </source>
</evidence>
<keyword evidence="9" id="KW-0021">Allosteric enzyme</keyword>
<evidence type="ECO:0000256" key="3">
    <source>
        <dbReference type="ARBA" id="ARBA00004810"/>
    </source>
</evidence>
<dbReference type="UniPathway" id="UPA00052">
    <property type="reaction ID" value="UER00507"/>
</dbReference>
<dbReference type="GO" id="GO:0070689">
    <property type="term" value="P:L-threonine catabolic process to propionate"/>
    <property type="evidence" value="ECO:0007669"/>
    <property type="project" value="UniProtKB-UniPathway"/>
</dbReference>
<comment type="similarity">
    <text evidence="5">Belongs to the serine/threonine dehydratase family.</text>
</comment>
<dbReference type="GO" id="GO:0004794">
    <property type="term" value="F:threonine deaminase activity"/>
    <property type="evidence" value="ECO:0007669"/>
    <property type="project" value="UniProtKB-EC"/>
</dbReference>
<name>A0A154BR54_ANASB</name>
<dbReference type="STRING" id="1794912.AXX12_07695"/>
<dbReference type="SUPFAM" id="SSF55021">
    <property type="entry name" value="ACT-like"/>
    <property type="match status" value="1"/>
</dbReference>
<dbReference type="FunFam" id="3.40.50.1100:FF:000007">
    <property type="entry name" value="L-threonine dehydratase catabolic TdcB"/>
    <property type="match status" value="1"/>
</dbReference>
<evidence type="ECO:0000256" key="7">
    <source>
        <dbReference type="ARBA" id="ARBA00012096"/>
    </source>
</evidence>
<reference evidence="17 18" key="1">
    <citation type="submission" date="2016-02" db="EMBL/GenBank/DDBJ databases">
        <title>Anaerosporomusa subterraneum gen. nov., sp. nov., a spore-forming obligate anaerobe isolated from saprolite.</title>
        <authorList>
            <person name="Choi J.K."/>
            <person name="Shah M."/>
            <person name="Yee N."/>
        </authorList>
    </citation>
    <scope>NUCLEOTIDE SEQUENCE [LARGE SCALE GENOMIC DNA]</scope>
    <source>
        <strain evidence="17 18">RU4</strain>
    </source>
</reference>
<dbReference type="GO" id="GO:0009097">
    <property type="term" value="P:isoleucine biosynthetic process"/>
    <property type="evidence" value="ECO:0007669"/>
    <property type="project" value="UniProtKB-UniPathway"/>
</dbReference>
<dbReference type="EC" id="4.3.1.19" evidence="7"/>
<evidence type="ECO:0000256" key="12">
    <source>
        <dbReference type="ARBA" id="ARBA00023239"/>
    </source>
</evidence>
<dbReference type="GO" id="GO:0006565">
    <property type="term" value="P:L-serine catabolic process"/>
    <property type="evidence" value="ECO:0007669"/>
    <property type="project" value="TreeGrafter"/>
</dbReference>
<dbReference type="Pfam" id="PF01842">
    <property type="entry name" value="ACT"/>
    <property type="match status" value="1"/>
</dbReference>
<dbReference type="RefSeq" id="WP_066241546.1">
    <property type="nucleotide sequence ID" value="NZ_LSGP01000017.1"/>
</dbReference>
<comment type="pathway">
    <text evidence="3">Amino-acid biosynthesis; L-isoleucine biosynthesis; 2-oxobutanoate from L-threonine: step 1/1.</text>
</comment>
<dbReference type="Gene3D" id="3.40.50.1100">
    <property type="match status" value="2"/>
</dbReference>
<keyword evidence="12" id="KW-0456">Lyase</keyword>
<dbReference type="EMBL" id="LSGP01000017">
    <property type="protein sequence ID" value="KYZ76310.1"/>
    <property type="molecule type" value="Genomic_DNA"/>
</dbReference>
<keyword evidence="18" id="KW-1185">Reference proteome</keyword>
<keyword evidence="10" id="KW-0412">Isoleucine biosynthesis</keyword>
<evidence type="ECO:0000256" key="2">
    <source>
        <dbReference type="ARBA" id="ARBA00001933"/>
    </source>
</evidence>